<dbReference type="GeneID" id="98054392"/>
<accession>A0A852W5P4</accession>
<dbReference type="AlphaFoldDB" id="A0A852W5P4"/>
<dbReference type="PANTHER" id="PTHR30154:SF45">
    <property type="entry name" value="TRANSCRIPTIONAL REGULATORY PROTEIN (PROBABLY ASNC-FAMILY)-RELATED"/>
    <property type="match status" value="1"/>
</dbReference>
<dbReference type="Pfam" id="PF01037">
    <property type="entry name" value="AsnC_trans_reg"/>
    <property type="match status" value="1"/>
</dbReference>
<keyword evidence="2 5" id="KW-0238">DNA-binding</keyword>
<comment type="caution">
    <text evidence="5">The sequence shown here is derived from an EMBL/GenBank/DDBJ whole genome shotgun (WGS) entry which is preliminary data.</text>
</comment>
<dbReference type="SMART" id="SM00344">
    <property type="entry name" value="HTH_ASNC"/>
    <property type="match status" value="1"/>
</dbReference>
<evidence type="ECO:0000313" key="6">
    <source>
        <dbReference type="Proteomes" id="UP000549695"/>
    </source>
</evidence>
<evidence type="ECO:0000256" key="2">
    <source>
        <dbReference type="ARBA" id="ARBA00023125"/>
    </source>
</evidence>
<dbReference type="Gene3D" id="3.30.70.920">
    <property type="match status" value="1"/>
</dbReference>
<reference evidence="5 6" key="1">
    <citation type="submission" date="2020-07" db="EMBL/GenBank/DDBJ databases">
        <title>Sequencing the genomes of 1000 actinobacteria strains.</title>
        <authorList>
            <person name="Klenk H.-P."/>
        </authorList>
    </citation>
    <scope>NUCLEOTIDE SEQUENCE [LARGE SCALE GENOMIC DNA]</scope>
    <source>
        <strain evidence="5 6">DSM 44749</strain>
    </source>
</reference>
<dbReference type="EMBL" id="JACCCZ010000001">
    <property type="protein sequence ID" value="NYG04437.1"/>
    <property type="molecule type" value="Genomic_DNA"/>
</dbReference>
<evidence type="ECO:0000256" key="3">
    <source>
        <dbReference type="ARBA" id="ARBA00023163"/>
    </source>
</evidence>
<dbReference type="InterPro" id="IPR036390">
    <property type="entry name" value="WH_DNA-bd_sf"/>
</dbReference>
<dbReference type="SUPFAM" id="SSF54909">
    <property type="entry name" value="Dimeric alpha+beta barrel"/>
    <property type="match status" value="1"/>
</dbReference>
<dbReference type="Gene3D" id="1.10.10.10">
    <property type="entry name" value="Winged helix-like DNA-binding domain superfamily/Winged helix DNA-binding domain"/>
    <property type="match status" value="1"/>
</dbReference>
<feature type="domain" description="HTH asnC-type" evidence="4">
    <location>
        <begin position="6"/>
        <end position="67"/>
    </location>
</feature>
<keyword evidence="3" id="KW-0804">Transcription</keyword>
<dbReference type="SUPFAM" id="SSF46785">
    <property type="entry name" value="Winged helix' DNA-binding domain"/>
    <property type="match status" value="1"/>
</dbReference>
<dbReference type="GO" id="GO:0043200">
    <property type="term" value="P:response to amino acid"/>
    <property type="evidence" value="ECO:0007669"/>
    <property type="project" value="TreeGrafter"/>
</dbReference>
<gene>
    <name evidence="5" type="ORF">HDA37_004722</name>
</gene>
<keyword evidence="6" id="KW-1185">Reference proteome</keyword>
<dbReference type="GO" id="GO:0043565">
    <property type="term" value="F:sequence-specific DNA binding"/>
    <property type="evidence" value="ECO:0007669"/>
    <property type="project" value="InterPro"/>
</dbReference>
<dbReference type="InterPro" id="IPR011008">
    <property type="entry name" value="Dimeric_a/b-barrel"/>
</dbReference>
<organism evidence="5 6">
    <name type="scientific">Pseudonocardia alni</name>
    <name type="common">Amycolata alni</name>
    <dbReference type="NCBI Taxonomy" id="33907"/>
    <lineage>
        <taxon>Bacteria</taxon>
        <taxon>Bacillati</taxon>
        <taxon>Actinomycetota</taxon>
        <taxon>Actinomycetes</taxon>
        <taxon>Pseudonocardiales</taxon>
        <taxon>Pseudonocardiaceae</taxon>
        <taxon>Pseudonocardia</taxon>
    </lineage>
</organism>
<keyword evidence="1" id="KW-0805">Transcription regulation</keyword>
<dbReference type="InterPro" id="IPR019885">
    <property type="entry name" value="Tscrpt_reg_HTH_AsnC-type_CS"/>
</dbReference>
<dbReference type="RefSeq" id="WP_179762271.1">
    <property type="nucleotide sequence ID" value="NZ_BAAAJZ010000012.1"/>
</dbReference>
<dbReference type="PRINTS" id="PR00033">
    <property type="entry name" value="HTHASNC"/>
</dbReference>
<evidence type="ECO:0000259" key="4">
    <source>
        <dbReference type="PROSITE" id="PS50956"/>
    </source>
</evidence>
<dbReference type="InterPro" id="IPR036388">
    <property type="entry name" value="WH-like_DNA-bd_sf"/>
</dbReference>
<dbReference type="PROSITE" id="PS00519">
    <property type="entry name" value="HTH_ASNC_1"/>
    <property type="match status" value="1"/>
</dbReference>
<dbReference type="InterPro" id="IPR019888">
    <property type="entry name" value="Tscrpt_reg_AsnC-like"/>
</dbReference>
<sequence length="147" mass="16502">MPETEVDDLDHAILRLLHEDARRTYADMAERVGLSTAATKRRVDRMRESGVITGFTVQVDHARLGWPVEAFSEIRYAGTASVSEIVDSASRQPEVQAVYTLAGDLDALVQVRVRDLAHLQEVIDRLRRNGTVTGTRTLMVLGRWTRT</sequence>
<dbReference type="Pfam" id="PF13404">
    <property type="entry name" value="HTH_AsnC-type"/>
    <property type="match status" value="1"/>
</dbReference>
<dbReference type="PROSITE" id="PS50956">
    <property type="entry name" value="HTH_ASNC_2"/>
    <property type="match status" value="1"/>
</dbReference>
<dbReference type="PANTHER" id="PTHR30154">
    <property type="entry name" value="LEUCINE-RESPONSIVE REGULATORY PROTEIN"/>
    <property type="match status" value="1"/>
</dbReference>
<dbReference type="InterPro" id="IPR019887">
    <property type="entry name" value="Tscrpt_reg_AsnC/Lrp_C"/>
</dbReference>
<evidence type="ECO:0000313" key="5">
    <source>
        <dbReference type="EMBL" id="NYG04437.1"/>
    </source>
</evidence>
<proteinExistence type="predicted"/>
<dbReference type="InterPro" id="IPR000485">
    <property type="entry name" value="AsnC-type_HTH_dom"/>
</dbReference>
<protein>
    <submittedName>
        <fullName evidence="5">DNA-binding Lrp family transcriptional regulator</fullName>
    </submittedName>
</protein>
<evidence type="ECO:0000256" key="1">
    <source>
        <dbReference type="ARBA" id="ARBA00023015"/>
    </source>
</evidence>
<name>A0A852W5P4_PSEA5</name>
<dbReference type="GO" id="GO:0005829">
    <property type="term" value="C:cytosol"/>
    <property type="evidence" value="ECO:0007669"/>
    <property type="project" value="TreeGrafter"/>
</dbReference>
<dbReference type="Proteomes" id="UP000549695">
    <property type="component" value="Unassembled WGS sequence"/>
</dbReference>